<evidence type="ECO:0000256" key="1">
    <source>
        <dbReference type="SAM" id="Phobius"/>
    </source>
</evidence>
<feature type="transmembrane region" description="Helical" evidence="1">
    <location>
        <begin position="110"/>
        <end position="131"/>
    </location>
</feature>
<dbReference type="Proteomes" id="UP001203410">
    <property type="component" value="Unassembled WGS sequence"/>
</dbReference>
<organism evidence="2 3">
    <name type="scientific">Sphingomonas caseinilyticus</name>
    <dbReference type="NCBI Taxonomy" id="2908205"/>
    <lineage>
        <taxon>Bacteria</taxon>
        <taxon>Pseudomonadati</taxon>
        <taxon>Pseudomonadota</taxon>
        <taxon>Alphaproteobacteria</taxon>
        <taxon>Sphingomonadales</taxon>
        <taxon>Sphingomonadaceae</taxon>
        <taxon>Sphingomonas</taxon>
    </lineage>
</organism>
<keyword evidence="1" id="KW-1133">Transmembrane helix</keyword>
<proteinExistence type="predicted"/>
<reference evidence="2 3" key="1">
    <citation type="submission" date="2022-05" db="EMBL/GenBank/DDBJ databases">
        <authorList>
            <person name="Jo J.-H."/>
            <person name="Im W.-T."/>
        </authorList>
    </citation>
    <scope>NUCLEOTIDE SEQUENCE [LARGE SCALE GENOMIC DNA]</scope>
    <source>
        <strain evidence="2 3">NSE70-1</strain>
    </source>
</reference>
<dbReference type="EMBL" id="JAMGBA010000001">
    <property type="protein sequence ID" value="MCL6697582.1"/>
    <property type="molecule type" value="Genomic_DNA"/>
</dbReference>
<protein>
    <submittedName>
        <fullName evidence="2">Uncharacterized protein</fullName>
    </submittedName>
</protein>
<keyword evidence="3" id="KW-1185">Reference proteome</keyword>
<feature type="transmembrane region" description="Helical" evidence="1">
    <location>
        <begin position="70"/>
        <end position="89"/>
    </location>
</feature>
<evidence type="ECO:0000313" key="3">
    <source>
        <dbReference type="Proteomes" id="UP001203410"/>
    </source>
</evidence>
<keyword evidence="1" id="KW-0472">Membrane</keyword>
<feature type="transmembrane region" description="Helical" evidence="1">
    <location>
        <begin position="6"/>
        <end position="30"/>
    </location>
</feature>
<sequence length="172" mass="18924">MFEHWGEFYLLVGSAAAVLIGLIFVVVTLMQDKPRSTMLSGSRYYMGPVVLNVSFVLVLSAAALAGHITASAMALICAAIALWGFARSIMSFTGIRTLVWDEEPPHWTDAWFYGAIPAAIYVLLAAVAWAFWTDQHWAVDGVAVVINAILLVSIRNEWDLVTWLAPRGPEQK</sequence>
<dbReference type="RefSeq" id="WP_249902942.1">
    <property type="nucleotide sequence ID" value="NZ_JAMGBA010000001.1"/>
</dbReference>
<comment type="caution">
    <text evidence="2">The sequence shown here is derived from an EMBL/GenBank/DDBJ whole genome shotgun (WGS) entry which is preliminary data.</text>
</comment>
<keyword evidence="1" id="KW-0812">Transmembrane</keyword>
<evidence type="ECO:0000313" key="2">
    <source>
        <dbReference type="EMBL" id="MCL6697582.1"/>
    </source>
</evidence>
<feature type="transmembrane region" description="Helical" evidence="1">
    <location>
        <begin position="42"/>
        <end position="64"/>
    </location>
</feature>
<gene>
    <name evidence="2" type="ORF">LZ496_02120</name>
</gene>
<accession>A0ABT0RRE7</accession>
<name>A0ABT0RRE7_9SPHN</name>